<dbReference type="PANTHER" id="PTHR46609:SF6">
    <property type="entry name" value="EXONUCLEASE, PHAGE-TYPE_RECB, C-TERMINAL DOMAIN-CONTAINING PROTEIN-RELATED"/>
    <property type="match status" value="1"/>
</dbReference>
<protein>
    <submittedName>
        <fullName evidence="2">Putative exonuclease</fullName>
    </submittedName>
</protein>
<dbReference type="EMBL" id="MT142044">
    <property type="protein sequence ID" value="QJA73676.1"/>
    <property type="molecule type" value="Genomic_DNA"/>
</dbReference>
<keyword evidence="2" id="KW-0269">Exonuclease</keyword>
<reference evidence="2" key="1">
    <citation type="submission" date="2020-03" db="EMBL/GenBank/DDBJ databases">
        <title>The deep terrestrial virosphere.</title>
        <authorList>
            <person name="Holmfeldt K."/>
            <person name="Nilsson E."/>
            <person name="Simone D."/>
            <person name="Lopez-Fernandez M."/>
            <person name="Wu X."/>
            <person name="de Brujin I."/>
            <person name="Lundin D."/>
            <person name="Andersson A."/>
            <person name="Bertilsson S."/>
            <person name="Dopson M."/>
        </authorList>
    </citation>
    <scope>NUCLEOTIDE SEQUENCE</scope>
    <source>
        <strain evidence="3">MM415A02280</strain>
        <strain evidence="4">MM415B03382</strain>
        <strain evidence="2">TM448A03789</strain>
        <strain evidence="5">TM448B04023</strain>
    </source>
</reference>
<evidence type="ECO:0000313" key="5">
    <source>
        <dbReference type="EMBL" id="QJI03063.1"/>
    </source>
</evidence>
<evidence type="ECO:0000259" key="1">
    <source>
        <dbReference type="Pfam" id="PF09588"/>
    </source>
</evidence>
<gene>
    <name evidence="3" type="ORF">MM415A02280_0006</name>
    <name evidence="4" type="ORF">MM415B03382_0007</name>
    <name evidence="2" type="ORF">TM448A03789_0003</name>
    <name evidence="5" type="ORF">TM448B04023_0003</name>
</gene>
<accession>A0A6H2A1P6</accession>
<dbReference type="EMBL" id="MT145055">
    <property type="protein sequence ID" value="QJI03063.1"/>
    <property type="molecule type" value="Genomic_DNA"/>
</dbReference>
<dbReference type="GO" id="GO:0004527">
    <property type="term" value="F:exonuclease activity"/>
    <property type="evidence" value="ECO:0007669"/>
    <property type="project" value="UniProtKB-KW"/>
</dbReference>
<evidence type="ECO:0000313" key="3">
    <source>
        <dbReference type="EMBL" id="QJA73676.1"/>
    </source>
</evidence>
<dbReference type="Gene3D" id="3.90.320.10">
    <property type="match status" value="1"/>
</dbReference>
<dbReference type="EMBL" id="MT142983">
    <property type="protein sequence ID" value="QJA91376.1"/>
    <property type="molecule type" value="Genomic_DNA"/>
</dbReference>
<keyword evidence="2" id="KW-0540">Nuclease</keyword>
<keyword evidence="2" id="KW-0378">Hydrolase</keyword>
<dbReference type="Pfam" id="PF09588">
    <property type="entry name" value="YqaJ"/>
    <property type="match status" value="1"/>
</dbReference>
<dbReference type="InterPro" id="IPR011604">
    <property type="entry name" value="PDDEXK-like_dom_sf"/>
</dbReference>
<dbReference type="CDD" id="cd22343">
    <property type="entry name" value="PDDEXK_lambda_exonuclease-like"/>
    <property type="match status" value="1"/>
</dbReference>
<evidence type="ECO:0000313" key="2">
    <source>
        <dbReference type="EMBL" id="QJA53688.1"/>
    </source>
</evidence>
<dbReference type="EMBL" id="MT144442">
    <property type="protein sequence ID" value="QJA53688.1"/>
    <property type="molecule type" value="Genomic_DNA"/>
</dbReference>
<organism evidence="2">
    <name type="scientific">viral metagenome</name>
    <dbReference type="NCBI Taxonomy" id="1070528"/>
    <lineage>
        <taxon>unclassified sequences</taxon>
        <taxon>metagenomes</taxon>
        <taxon>organismal metagenomes</taxon>
    </lineage>
</organism>
<dbReference type="AlphaFoldDB" id="A0A6H2A1P6"/>
<evidence type="ECO:0000313" key="4">
    <source>
        <dbReference type="EMBL" id="QJA91376.1"/>
    </source>
</evidence>
<proteinExistence type="predicted"/>
<dbReference type="SUPFAM" id="SSF52980">
    <property type="entry name" value="Restriction endonuclease-like"/>
    <property type="match status" value="1"/>
</dbReference>
<feature type="domain" description="YqaJ viral recombinase" evidence="1">
    <location>
        <begin position="12"/>
        <end position="148"/>
    </location>
</feature>
<dbReference type="PANTHER" id="PTHR46609">
    <property type="entry name" value="EXONUCLEASE, PHAGE-TYPE/RECB, C-TERMINAL DOMAIN-CONTAINING PROTEIN"/>
    <property type="match status" value="1"/>
</dbReference>
<sequence>MKIITCEQGSPEWYACKVGIPSASNFDKLITTKGEVSKQRTKYLYQLAGETITGVSEETYQNGAMQRGTILEAEAREFYQLITGEEVLQVGFCLAEGFGASPDALVGEKGVLEIKCPIMSTHIGYLLDNVLPTEYIQQVQGELLATGRDWVDFLSYYPGIKPLIIRVNRDEKFLKALRVELEVFVMELKDLVKKIGG</sequence>
<dbReference type="InterPro" id="IPR019080">
    <property type="entry name" value="YqaJ_viral_recombinase"/>
</dbReference>
<dbReference type="InterPro" id="IPR051703">
    <property type="entry name" value="NF-kappa-B_Signaling_Reg"/>
</dbReference>
<dbReference type="InterPro" id="IPR011335">
    <property type="entry name" value="Restrct_endonuc-II-like"/>
</dbReference>
<name>A0A6H2A1P6_9ZZZZ</name>